<accession>K0TAZ3</accession>
<dbReference type="OrthoDB" id="1924787at2759"/>
<organism evidence="3 4">
    <name type="scientific">Thalassiosira oceanica</name>
    <name type="common">Marine diatom</name>
    <dbReference type="NCBI Taxonomy" id="159749"/>
    <lineage>
        <taxon>Eukaryota</taxon>
        <taxon>Sar</taxon>
        <taxon>Stramenopiles</taxon>
        <taxon>Ochrophyta</taxon>
        <taxon>Bacillariophyta</taxon>
        <taxon>Coscinodiscophyceae</taxon>
        <taxon>Thalassiosirophycidae</taxon>
        <taxon>Thalassiosirales</taxon>
        <taxon>Thalassiosiraceae</taxon>
        <taxon>Thalassiosira</taxon>
    </lineage>
</organism>
<keyword evidence="4" id="KW-1185">Reference proteome</keyword>
<evidence type="ECO:0000313" key="3">
    <source>
        <dbReference type="EMBL" id="EJK75938.1"/>
    </source>
</evidence>
<dbReference type="GO" id="GO:0016757">
    <property type="term" value="F:glycosyltransferase activity"/>
    <property type="evidence" value="ECO:0007669"/>
    <property type="project" value="InterPro"/>
</dbReference>
<dbReference type="PANTHER" id="PTHR11062:SF281">
    <property type="entry name" value="EXOSTOSIN-LIKE 2"/>
    <property type="match status" value="1"/>
</dbReference>
<sequence length="505" mass="56714">MMVAGRANVVGTAFSRKMLIIFACATCAAIYLFRSPTTETGLQSFIGLNQNSPAQLFGANTDETSRGCRAPYAPIGFVPNKQEFLYKQLRREFRLALIDVDGKSGQAALKCWSEAGLSDDGKKCAYNDGWSHFSVEHLLGEALRTHPVTKMIPSKQELKEASFTDPYWRTIDIFFIHSFQLKPKPTNYPDFATLAPQLWKDTHGRNFASVNLWKRAPYGITLTEHGHQTPTGYRNAFRADRNTFVNHVRELIVPYGHVEDYLNSPDEILLEPSRKRKYAVWFLGSAVRGKANGGERAQMLEAGSHYFAVERQFAAADLTGTEVFLPAVDAVHTAKDEHGNAMIGAVGITMQDTFEATFCLCPAGDSDVARRFFTSILAGCIPVVMSQHIVLPFESLIDYSTFVVFVAFDDTENAEKNILPTVGDKDEGSTVLRVSNFESVYDALLHMTEEEVLTRRRNLLCVRDHFVYRREPGGHPGDAVDTIVAEMALNALDFRRFRRWFQLQH</sequence>
<dbReference type="InterPro" id="IPR040911">
    <property type="entry name" value="Exostosin_GT47"/>
</dbReference>
<feature type="domain" description="Exostosin GT47" evidence="2">
    <location>
        <begin position="189"/>
        <end position="418"/>
    </location>
</feature>
<dbReference type="PANTHER" id="PTHR11062">
    <property type="entry name" value="EXOSTOSIN HEPARAN SULFATE GLYCOSYLTRANSFERASE -RELATED"/>
    <property type="match status" value="1"/>
</dbReference>
<dbReference type="eggNOG" id="KOG1021">
    <property type="taxonomic scope" value="Eukaryota"/>
</dbReference>
<name>K0TAZ3_THAOC</name>
<evidence type="ECO:0000259" key="2">
    <source>
        <dbReference type="Pfam" id="PF03016"/>
    </source>
</evidence>
<comment type="caution">
    <text evidence="3">The sequence shown here is derived from an EMBL/GenBank/DDBJ whole genome shotgun (WGS) entry which is preliminary data.</text>
</comment>
<proteinExistence type="inferred from homology"/>
<reference evidence="3 4" key="1">
    <citation type="journal article" date="2012" name="Genome Biol.">
        <title>Genome and low-iron response of an oceanic diatom adapted to chronic iron limitation.</title>
        <authorList>
            <person name="Lommer M."/>
            <person name="Specht M."/>
            <person name="Roy A.S."/>
            <person name="Kraemer L."/>
            <person name="Andreson R."/>
            <person name="Gutowska M.A."/>
            <person name="Wolf J."/>
            <person name="Bergner S.V."/>
            <person name="Schilhabel M.B."/>
            <person name="Klostermeier U.C."/>
            <person name="Beiko R.G."/>
            <person name="Rosenstiel P."/>
            <person name="Hippler M."/>
            <person name="Laroche J."/>
        </authorList>
    </citation>
    <scope>NUCLEOTIDE SEQUENCE [LARGE SCALE GENOMIC DNA]</scope>
    <source>
        <strain evidence="3 4">CCMP1005</strain>
    </source>
</reference>
<dbReference type="AlphaFoldDB" id="K0TAZ3"/>
<evidence type="ECO:0000256" key="1">
    <source>
        <dbReference type="ARBA" id="ARBA00010271"/>
    </source>
</evidence>
<dbReference type="Pfam" id="PF03016">
    <property type="entry name" value="Exostosin_GT47"/>
    <property type="match status" value="1"/>
</dbReference>
<evidence type="ECO:0000313" key="4">
    <source>
        <dbReference type="Proteomes" id="UP000266841"/>
    </source>
</evidence>
<protein>
    <recommendedName>
        <fullName evidence="2">Exostosin GT47 domain-containing protein</fullName>
    </recommendedName>
</protein>
<dbReference type="Proteomes" id="UP000266841">
    <property type="component" value="Unassembled WGS sequence"/>
</dbReference>
<comment type="similarity">
    <text evidence="1">Belongs to the glycosyltransferase 47 family.</text>
</comment>
<dbReference type="EMBL" id="AGNL01002644">
    <property type="protein sequence ID" value="EJK75938.1"/>
    <property type="molecule type" value="Genomic_DNA"/>
</dbReference>
<gene>
    <name evidence="3" type="ORF">THAOC_02324</name>
</gene>
<dbReference type="InterPro" id="IPR004263">
    <property type="entry name" value="Exostosin"/>
</dbReference>